<dbReference type="InterPro" id="IPR001879">
    <property type="entry name" value="GPCR_2_extracellular_dom"/>
</dbReference>
<keyword evidence="3" id="KW-1185">Reference proteome</keyword>
<evidence type="ECO:0000313" key="2">
    <source>
        <dbReference type="EMBL" id="WAQ94862.1"/>
    </source>
</evidence>
<reference evidence="2" key="1">
    <citation type="submission" date="2022-11" db="EMBL/GenBank/DDBJ databases">
        <title>Centuries of genome instability and evolution in soft-shell clam transmissible cancer (bioRxiv).</title>
        <authorList>
            <person name="Hart S.F.M."/>
            <person name="Yonemitsu M.A."/>
            <person name="Giersch R.M."/>
            <person name="Beal B.F."/>
            <person name="Arriagada G."/>
            <person name="Davis B.W."/>
            <person name="Ostrander E.A."/>
            <person name="Goff S.P."/>
            <person name="Metzger M.J."/>
        </authorList>
    </citation>
    <scope>NUCLEOTIDE SEQUENCE</scope>
    <source>
        <strain evidence="2">MELC-2E11</strain>
        <tissue evidence="2">Siphon/mantle</tissue>
    </source>
</reference>
<dbReference type="InterPro" id="IPR017983">
    <property type="entry name" value="GPCR_2_secretin-like_CS"/>
</dbReference>
<accession>A0ABY7DDM7</accession>
<dbReference type="EMBL" id="CP111012">
    <property type="protein sequence ID" value="WAQ94862.1"/>
    <property type="molecule type" value="Genomic_DNA"/>
</dbReference>
<dbReference type="Pfam" id="PF02793">
    <property type="entry name" value="HRM"/>
    <property type="match status" value="1"/>
</dbReference>
<sequence length="195" mass="22610">MNFVHEKRAVSINSVLQYPYNLSESCSWRLGRYHKDDFYHNACAWCYFFLFRSHGLFPDNYKYLKVQNNRSGLIQGTYLLADAENSTLRTQVCKTLSNDECELWGLCCAASKKCCHRQIQSRKNTTNATACGITWDGLSCWEEVNPGEKSYQSCPGYLQFSIPTQAYSDFDLMSQPVYTPQNIFNMSEDRIHAYF</sequence>
<proteinExistence type="predicted"/>
<dbReference type="Gene3D" id="4.10.1240.10">
    <property type="entry name" value="GPCR, family 2, extracellular hormone receptor domain"/>
    <property type="match status" value="1"/>
</dbReference>
<dbReference type="SUPFAM" id="SSF111418">
    <property type="entry name" value="Hormone receptor domain"/>
    <property type="match status" value="1"/>
</dbReference>
<organism evidence="2 3">
    <name type="scientific">Mya arenaria</name>
    <name type="common">Soft-shell clam</name>
    <dbReference type="NCBI Taxonomy" id="6604"/>
    <lineage>
        <taxon>Eukaryota</taxon>
        <taxon>Metazoa</taxon>
        <taxon>Spiralia</taxon>
        <taxon>Lophotrochozoa</taxon>
        <taxon>Mollusca</taxon>
        <taxon>Bivalvia</taxon>
        <taxon>Autobranchia</taxon>
        <taxon>Heteroconchia</taxon>
        <taxon>Euheterodonta</taxon>
        <taxon>Imparidentia</taxon>
        <taxon>Neoheterodontei</taxon>
        <taxon>Myida</taxon>
        <taxon>Myoidea</taxon>
        <taxon>Myidae</taxon>
        <taxon>Mya</taxon>
    </lineage>
</organism>
<gene>
    <name evidence="2" type="ORF">MAR_007333</name>
</gene>
<name>A0ABY7DDM7_MYAAR</name>
<protein>
    <recommendedName>
        <fullName evidence="1">G-protein coupled receptors family 2 profile 1 domain-containing protein</fullName>
    </recommendedName>
</protein>
<dbReference type="PROSITE" id="PS00649">
    <property type="entry name" value="G_PROTEIN_RECEP_F2_1"/>
    <property type="match status" value="1"/>
</dbReference>
<evidence type="ECO:0000313" key="3">
    <source>
        <dbReference type="Proteomes" id="UP001164746"/>
    </source>
</evidence>
<feature type="domain" description="G-protein coupled receptors family 2 profile 1" evidence="1">
    <location>
        <begin position="114"/>
        <end position="158"/>
    </location>
</feature>
<dbReference type="InterPro" id="IPR036445">
    <property type="entry name" value="GPCR_2_extracell_dom_sf"/>
</dbReference>
<evidence type="ECO:0000259" key="1">
    <source>
        <dbReference type="PROSITE" id="PS50227"/>
    </source>
</evidence>
<dbReference type="Proteomes" id="UP001164746">
    <property type="component" value="Chromosome 1"/>
</dbReference>
<dbReference type="PROSITE" id="PS50227">
    <property type="entry name" value="G_PROTEIN_RECEP_F2_3"/>
    <property type="match status" value="1"/>
</dbReference>